<feature type="domain" description="SprT-like" evidence="1">
    <location>
        <begin position="21"/>
        <end position="168"/>
    </location>
</feature>
<protein>
    <submittedName>
        <fullName evidence="2">SprT family protein</fullName>
    </submittedName>
</protein>
<sequence>MESKSLSNSMNHSMSRSMSNEELQEWVERISLESFGVPFRHQATFNARLSSTGGRYFMKSHHIEINPHQLAAYGRSEVEKIIKHELCHYHLHLRGMGYQHRDADFKAWLARVGGSRHCQTLPGRTERKPQPYRYKLVCVSCKQEYMRKRKMNPQRYRCGKCGGKLRLLALDGTPESW</sequence>
<name>A0AAE9L6Z4_PAEPO</name>
<reference evidence="2" key="1">
    <citation type="submission" date="2022-11" db="EMBL/GenBank/DDBJ databases">
        <authorList>
            <person name="Vasilchenko N.G."/>
            <person name="Prazdnova E.V."/>
            <person name="Gorovtsov A.V."/>
            <person name="Chistyakov V.A."/>
            <person name="Pak M.L."/>
        </authorList>
    </citation>
    <scope>NUCLEOTIDE SEQUENCE</scope>
    <source>
        <strain evidence="2">R 4.5</strain>
    </source>
</reference>
<dbReference type="NCBIfam" id="NF003339">
    <property type="entry name" value="PRK04351.1"/>
    <property type="match status" value="1"/>
</dbReference>
<organism evidence="2 3">
    <name type="scientific">Paenibacillus polymyxa</name>
    <name type="common">Bacillus polymyxa</name>
    <dbReference type="NCBI Taxonomy" id="1406"/>
    <lineage>
        <taxon>Bacteria</taxon>
        <taxon>Bacillati</taxon>
        <taxon>Bacillota</taxon>
        <taxon>Bacilli</taxon>
        <taxon>Bacillales</taxon>
        <taxon>Paenibacillaceae</taxon>
        <taxon>Paenibacillus</taxon>
    </lineage>
</organism>
<dbReference type="GO" id="GO:0006950">
    <property type="term" value="P:response to stress"/>
    <property type="evidence" value="ECO:0007669"/>
    <property type="project" value="UniProtKB-ARBA"/>
</dbReference>
<dbReference type="Pfam" id="PF17283">
    <property type="entry name" value="Zn_ribbon_SprT"/>
    <property type="match status" value="1"/>
</dbReference>
<evidence type="ECO:0000313" key="3">
    <source>
        <dbReference type="Proteomes" id="UP001055784"/>
    </source>
</evidence>
<gene>
    <name evidence="2" type="ORF">MF626_002566</name>
</gene>
<dbReference type="EMBL" id="CP097770">
    <property type="protein sequence ID" value="URJ48335.2"/>
    <property type="molecule type" value="Genomic_DNA"/>
</dbReference>
<evidence type="ECO:0000259" key="1">
    <source>
        <dbReference type="SMART" id="SM00731"/>
    </source>
</evidence>
<evidence type="ECO:0000313" key="2">
    <source>
        <dbReference type="EMBL" id="URJ48335.2"/>
    </source>
</evidence>
<dbReference type="InterPro" id="IPR035240">
    <property type="entry name" value="SprT_Zn_ribbon"/>
</dbReference>
<dbReference type="Proteomes" id="UP001055784">
    <property type="component" value="Chromosome"/>
</dbReference>
<proteinExistence type="predicted"/>
<dbReference type="SMART" id="SM00731">
    <property type="entry name" value="SprT"/>
    <property type="match status" value="1"/>
</dbReference>
<dbReference type="AlphaFoldDB" id="A0AAE9L6Z4"/>
<accession>A0AAE9L6Z4</accession>
<dbReference type="Pfam" id="PF10263">
    <property type="entry name" value="SprT-like"/>
    <property type="match status" value="1"/>
</dbReference>
<dbReference type="InterPro" id="IPR006640">
    <property type="entry name" value="SprT-like_domain"/>
</dbReference>